<proteinExistence type="predicted"/>
<dbReference type="SUPFAM" id="SSF55486">
    <property type="entry name" value="Metalloproteases ('zincins'), catalytic domain"/>
    <property type="match status" value="1"/>
</dbReference>
<sequence>MSRTRIVGGKITEIVGGEYNIYSEGPITLTSLEGSVNITARQGITHGNPGTAPTVSKITTECIVEFRTKQDGSYTGQFGFDWLREDDNGLTTEAKYYDCLENGYEAPNGRAPHRDVNTEYESKDEAFKALQKEYNKIPIDIIPRPATVPFTKDYFVPYLNLFPKPYSDAATVPTGMPKPPFEAELRTLVEVGGTDEPDQIRIVFDKRYFEINGKDGSDANPVLISDKALGAKREATADTIKIKCIEGFTTKQEIKVFVYPKGTLAKPVAEQIFARKLAGEIIVLPNKNTTGQNAVKNIKEQKFVFINVKTNINGSIKIGSSKLIDKINLQNALYQSLVFGYFEEYSDSNGINLFDLSTDSDFKNGGRYIDTNGNMNQDKSTFHSRIKHLFLSLKDTNGSPINSKYRDYFTFFMFDVDSYDGAPGQVESVAIKNVVVFEGANGRWPTTCVHEGLHGMGLYHSHDDRSTAAIANHTAIQMNKKFVYTKFKTDNLMSYNTRSRKTTWQWQWEIIKSNTK</sequence>
<dbReference type="RefSeq" id="WP_127821776.1">
    <property type="nucleotide sequence ID" value="NZ_RWGX02000014.1"/>
</dbReference>
<dbReference type="EMBL" id="RWGX01000003">
    <property type="protein sequence ID" value="RVU89194.1"/>
    <property type="molecule type" value="Genomic_DNA"/>
</dbReference>
<accession>A0AA94F1L4</accession>
<reference evidence="1" key="1">
    <citation type="submission" date="2018-12" db="EMBL/GenBank/DDBJ databases">
        <title>Draft genome sequence of Flaovobacterium columnare BGFS27 isolated from channel catfish in Alabama.</title>
        <authorList>
            <person name="Cai W."/>
            <person name="Arias C."/>
        </authorList>
    </citation>
    <scope>NUCLEOTIDE SEQUENCE [LARGE SCALE GENOMIC DNA]</scope>
    <source>
        <strain evidence="1">BGFS27</strain>
    </source>
</reference>
<gene>
    <name evidence="1" type="ORF">EJB19_03440</name>
</gene>
<name>A0AA94F1L4_9FLAO</name>
<evidence type="ECO:0000313" key="1">
    <source>
        <dbReference type="EMBL" id="RVU89194.1"/>
    </source>
</evidence>
<comment type="caution">
    <text evidence="1">The sequence shown here is derived from an EMBL/GenBank/DDBJ whole genome shotgun (WGS) entry which is preliminary data.</text>
</comment>
<protein>
    <submittedName>
        <fullName evidence="1">Uncharacterized protein</fullName>
    </submittedName>
</protein>
<organism evidence="1">
    <name type="scientific">Flavobacterium columnare</name>
    <dbReference type="NCBI Taxonomy" id="996"/>
    <lineage>
        <taxon>Bacteria</taxon>
        <taxon>Pseudomonadati</taxon>
        <taxon>Bacteroidota</taxon>
        <taxon>Flavobacteriia</taxon>
        <taxon>Flavobacteriales</taxon>
        <taxon>Flavobacteriaceae</taxon>
        <taxon>Flavobacterium</taxon>
    </lineage>
</organism>
<dbReference type="AlphaFoldDB" id="A0AA94F1L4"/>